<dbReference type="AlphaFoldDB" id="A0ABD7P0W7"/>
<dbReference type="Proteomes" id="UP000258928">
    <property type="component" value="Unassembled WGS sequence"/>
</dbReference>
<name>A0ABD7P0W7_KLEVA</name>
<evidence type="ECO:0000313" key="3">
    <source>
        <dbReference type="Proteomes" id="UP000258928"/>
    </source>
</evidence>
<dbReference type="EMBL" id="UKAS01000002">
    <property type="protein sequence ID" value="SXF91956.1"/>
    <property type="molecule type" value="Genomic_DNA"/>
</dbReference>
<dbReference type="InterPro" id="IPR013762">
    <property type="entry name" value="Integrase-like_cat_sf"/>
</dbReference>
<reference evidence="2 3" key="1">
    <citation type="submission" date="2018-08" db="EMBL/GenBank/DDBJ databases">
        <authorList>
            <consortium name="Pathogen Informatics"/>
        </authorList>
    </citation>
    <scope>NUCLEOTIDE SEQUENCE [LARGE SCALE GENOMIC DNA]</scope>
    <source>
        <strain evidence="2 3">EuSCAPE_TR218</strain>
    </source>
</reference>
<sequence length="50" mass="5859">MPTFHEQRSLSERLYEAQGINTQQLLGHSSEKMTAQYHNDRGLDWVKVKV</sequence>
<evidence type="ECO:0000256" key="1">
    <source>
        <dbReference type="ARBA" id="ARBA00023172"/>
    </source>
</evidence>
<organism evidence="2 3">
    <name type="scientific">Klebsiella variicola</name>
    <dbReference type="NCBI Taxonomy" id="244366"/>
    <lineage>
        <taxon>Bacteria</taxon>
        <taxon>Pseudomonadati</taxon>
        <taxon>Pseudomonadota</taxon>
        <taxon>Gammaproteobacteria</taxon>
        <taxon>Enterobacterales</taxon>
        <taxon>Enterobacteriaceae</taxon>
        <taxon>Klebsiella/Raoultella group</taxon>
        <taxon>Klebsiella</taxon>
        <taxon>Klebsiella pneumoniae complex</taxon>
    </lineage>
</organism>
<dbReference type="Gene3D" id="1.10.443.10">
    <property type="entry name" value="Intergrase catalytic core"/>
    <property type="match status" value="1"/>
</dbReference>
<keyword evidence="1" id="KW-0233">DNA recombination</keyword>
<proteinExistence type="predicted"/>
<gene>
    <name evidence="2" type="ORF">SAMEA3729809_00654</name>
</gene>
<accession>A0ABD7P0W7</accession>
<protein>
    <submittedName>
        <fullName evidence="2">Phage integrase family site-specific recombinase</fullName>
    </submittedName>
</protein>
<comment type="caution">
    <text evidence="2">The sequence shown here is derived from an EMBL/GenBank/DDBJ whole genome shotgun (WGS) entry which is preliminary data.</text>
</comment>
<dbReference type="SUPFAM" id="SSF56349">
    <property type="entry name" value="DNA breaking-rejoining enzymes"/>
    <property type="match status" value="1"/>
</dbReference>
<evidence type="ECO:0000313" key="2">
    <source>
        <dbReference type="EMBL" id="SXF91956.1"/>
    </source>
</evidence>
<dbReference type="GO" id="GO:0006310">
    <property type="term" value="P:DNA recombination"/>
    <property type="evidence" value="ECO:0007669"/>
    <property type="project" value="UniProtKB-KW"/>
</dbReference>
<dbReference type="InterPro" id="IPR011010">
    <property type="entry name" value="DNA_brk_join_enz"/>
</dbReference>